<gene>
    <name evidence="5" type="ORF">I5907_16855</name>
</gene>
<dbReference type="Pfam" id="PF02518">
    <property type="entry name" value="HATPase_c"/>
    <property type="match status" value="1"/>
</dbReference>
<dbReference type="GO" id="GO:0000155">
    <property type="term" value="F:phosphorelay sensor kinase activity"/>
    <property type="evidence" value="ECO:0007669"/>
    <property type="project" value="InterPro"/>
</dbReference>
<feature type="transmembrane region" description="Helical" evidence="2">
    <location>
        <begin position="776"/>
        <end position="794"/>
    </location>
</feature>
<protein>
    <recommendedName>
        <fullName evidence="4">Histidine kinase domain-containing protein</fullName>
    </recommendedName>
</protein>
<dbReference type="InterPro" id="IPR011123">
    <property type="entry name" value="Y_Y_Y"/>
</dbReference>
<dbReference type="Gene3D" id="3.30.565.10">
    <property type="entry name" value="Histidine kinase-like ATPase, C-terminal domain"/>
    <property type="match status" value="1"/>
</dbReference>
<evidence type="ECO:0000259" key="4">
    <source>
        <dbReference type="PROSITE" id="PS50109"/>
    </source>
</evidence>
<reference evidence="5" key="1">
    <citation type="submission" date="2020-11" db="EMBL/GenBank/DDBJ databases">
        <title>Bacterial whole genome sequence for Panacibacter sp. DH6.</title>
        <authorList>
            <person name="Le V."/>
            <person name="Ko S."/>
            <person name="Ahn C.-Y."/>
            <person name="Oh H.-M."/>
        </authorList>
    </citation>
    <scope>NUCLEOTIDE SEQUENCE</scope>
    <source>
        <strain evidence="5">DH6</strain>
    </source>
</reference>
<keyword evidence="2" id="KW-1133">Transmembrane helix</keyword>
<keyword evidence="1" id="KW-0597">Phosphoprotein</keyword>
<dbReference type="SUPFAM" id="SSF63829">
    <property type="entry name" value="Calcium-dependent phosphotriesterase"/>
    <property type="match status" value="2"/>
</dbReference>
<dbReference type="Pfam" id="PF07494">
    <property type="entry name" value="Reg_prop"/>
    <property type="match status" value="4"/>
</dbReference>
<feature type="chain" id="PRO_5037665144" description="Histidine kinase domain-containing protein" evidence="3">
    <location>
        <begin position="33"/>
        <end position="1008"/>
    </location>
</feature>
<evidence type="ECO:0000256" key="2">
    <source>
        <dbReference type="SAM" id="Phobius"/>
    </source>
</evidence>
<organism evidence="5 6">
    <name type="scientific">Panacibacter microcysteis</name>
    <dbReference type="NCBI Taxonomy" id="2793269"/>
    <lineage>
        <taxon>Bacteria</taxon>
        <taxon>Pseudomonadati</taxon>
        <taxon>Bacteroidota</taxon>
        <taxon>Chitinophagia</taxon>
        <taxon>Chitinophagales</taxon>
        <taxon>Chitinophagaceae</taxon>
        <taxon>Panacibacter</taxon>
    </lineage>
</organism>
<evidence type="ECO:0000313" key="5">
    <source>
        <dbReference type="EMBL" id="MBG9377913.1"/>
    </source>
</evidence>
<dbReference type="InterPro" id="IPR015943">
    <property type="entry name" value="WD40/YVTN_repeat-like_dom_sf"/>
</dbReference>
<dbReference type="InterPro" id="IPR011712">
    <property type="entry name" value="Sig_transdc_His_kin_sub3_dim/P"/>
</dbReference>
<dbReference type="Gene3D" id="1.20.5.1930">
    <property type="match status" value="1"/>
</dbReference>
<dbReference type="Gene3D" id="2.130.10.10">
    <property type="entry name" value="YVTN repeat-like/Quinoprotein amine dehydrogenase"/>
    <property type="match status" value="3"/>
</dbReference>
<dbReference type="RefSeq" id="WP_196991974.1">
    <property type="nucleotide sequence ID" value="NZ_JADWYR010000002.1"/>
</dbReference>
<dbReference type="PROSITE" id="PS50109">
    <property type="entry name" value="HIS_KIN"/>
    <property type="match status" value="1"/>
</dbReference>
<keyword evidence="2" id="KW-0472">Membrane</keyword>
<dbReference type="EMBL" id="JADWYR010000002">
    <property type="protein sequence ID" value="MBG9377913.1"/>
    <property type="molecule type" value="Genomic_DNA"/>
</dbReference>
<dbReference type="PANTHER" id="PTHR43547:SF2">
    <property type="entry name" value="HYBRID SIGNAL TRANSDUCTION HISTIDINE KINASE C"/>
    <property type="match status" value="1"/>
</dbReference>
<dbReference type="AlphaFoldDB" id="A0A931GYX7"/>
<dbReference type="SUPFAM" id="SSF55874">
    <property type="entry name" value="ATPase domain of HSP90 chaperone/DNA topoisomerase II/histidine kinase"/>
    <property type="match status" value="1"/>
</dbReference>
<keyword evidence="6" id="KW-1185">Reference proteome</keyword>
<dbReference type="CDD" id="cd16917">
    <property type="entry name" value="HATPase_UhpB-NarQ-NarX-like"/>
    <property type="match status" value="1"/>
</dbReference>
<dbReference type="Pfam" id="PF07495">
    <property type="entry name" value="Y_Y_Y"/>
    <property type="match status" value="1"/>
</dbReference>
<dbReference type="Pfam" id="PF07730">
    <property type="entry name" value="HisKA_3"/>
    <property type="match status" value="1"/>
</dbReference>
<evidence type="ECO:0000256" key="1">
    <source>
        <dbReference type="ARBA" id="ARBA00022553"/>
    </source>
</evidence>
<dbReference type="InterPro" id="IPR011110">
    <property type="entry name" value="Reg_prop"/>
</dbReference>
<keyword evidence="2" id="KW-0812">Transmembrane</keyword>
<name>A0A931GYX7_9BACT</name>
<sequence>MLRKKHFYTLHTFVCKAVFTTVLSLCLQSIFAQPSKPVFEIITAAEGLSHNKVQCILQDHQGYIWFGTVYGLNRYDGYTFRTFENTPGDTASLANNNIVSLFQDSKHIIWIGSSTGLSSYNPVTNKFTNYNFPLLQGYVYDFFEDADRTLWLAGSNGLFSLDQYRRQITRHPTDNNGRENIQGIVPDQQNKNILWLSTETGFRKYNMQSGKTVSYPVGVTAFEDISKEITHNIIQTPDGNLWMSTTNNGIYKLDVNSGQVSGKVISGPAGNAKTATCLSLSSDSTLWVGSEGLYRYNYRKDLFTYVNPLQEENPNAATRVRSIQADKNGILWVGTERGIAIYDPKLYGFTTAKAEYPFTLQSANTIIEDKTGNFWVGNYVGLGTVDITSGIYTNRNNLIGQGVAIYTGVRAPDGSIWFGADNGLIHLFSHNNEWKTEKFAIDGQRKIQVRALAFYNNEIWTGTNGAGLYVFDCINKSFTPFKTVAPDAKNAASLSIAAITVLSADSLLIGTKGKGVLLVLRNAKKVQKIEFVKQQEISAIDNAIINAIYEDKKKHLWIGTDGGGLWKTDATLNNFFNYSIKNGLQSTSISQITEDDKGQVWLNTSLGLEVIDPDHNRFVHYSAKDGLSINQQDYLVKKSNGDLVRVDFNGLHTFHSSTINLNKEVPPVYITQMQVMDKTIHVYQDTVIHLRYGENYISFTYVALNFTQSFKNRYAYMLDGLDKKWVEAGDRRFATYANIAPGTYTFHVKAANNNGIWNEGGAKITFIISQPWWNTWWFYTVVILSIVAIVYIIFQAKLRQKVKAIEVRNTISRDLHDEVGSTLSSIGFLSSMALNDAEEANSRIVSTLTTINESSTRMLDAMNDIIWNIQPKNDTVQNIIARMVAFASDLLESRKINLHLQTGKSLENLHLGITERHNFYMIFKEAINNLAKYSQATEAWINMDYTDGYLTLEIKDNGKGFDPGHIRDGGNGLRNMKSRAEKIGAYYRLETEANTGTTVVVQLKPSKD</sequence>
<dbReference type="SMART" id="SM00387">
    <property type="entry name" value="HATPase_c"/>
    <property type="match status" value="1"/>
</dbReference>
<dbReference type="InterPro" id="IPR005467">
    <property type="entry name" value="His_kinase_dom"/>
</dbReference>
<feature type="signal peptide" evidence="3">
    <location>
        <begin position="1"/>
        <end position="32"/>
    </location>
</feature>
<dbReference type="GO" id="GO:0016020">
    <property type="term" value="C:membrane"/>
    <property type="evidence" value="ECO:0007669"/>
    <property type="project" value="InterPro"/>
</dbReference>
<dbReference type="GO" id="GO:0046983">
    <property type="term" value="F:protein dimerization activity"/>
    <property type="evidence" value="ECO:0007669"/>
    <property type="project" value="InterPro"/>
</dbReference>
<proteinExistence type="predicted"/>
<comment type="caution">
    <text evidence="5">The sequence shown here is derived from an EMBL/GenBank/DDBJ whole genome shotgun (WGS) entry which is preliminary data.</text>
</comment>
<feature type="domain" description="Histidine kinase" evidence="4">
    <location>
        <begin position="814"/>
        <end position="1007"/>
    </location>
</feature>
<evidence type="ECO:0000313" key="6">
    <source>
        <dbReference type="Proteomes" id="UP000628448"/>
    </source>
</evidence>
<dbReference type="Gene3D" id="2.60.40.10">
    <property type="entry name" value="Immunoglobulins"/>
    <property type="match status" value="1"/>
</dbReference>
<dbReference type="Proteomes" id="UP000628448">
    <property type="component" value="Unassembled WGS sequence"/>
</dbReference>
<dbReference type="InterPro" id="IPR013783">
    <property type="entry name" value="Ig-like_fold"/>
</dbReference>
<keyword evidence="3" id="KW-0732">Signal</keyword>
<accession>A0A931GYX7</accession>
<dbReference type="InterPro" id="IPR036890">
    <property type="entry name" value="HATPase_C_sf"/>
</dbReference>
<dbReference type="PANTHER" id="PTHR43547">
    <property type="entry name" value="TWO-COMPONENT HISTIDINE KINASE"/>
    <property type="match status" value="1"/>
</dbReference>
<dbReference type="InterPro" id="IPR003594">
    <property type="entry name" value="HATPase_dom"/>
</dbReference>
<evidence type="ECO:0000256" key="3">
    <source>
        <dbReference type="SAM" id="SignalP"/>
    </source>
</evidence>